<sequence length="271" mass="29142">MKLPATMRPVVARVLRTPTYEVGSAVATLMSCGTFAVGTLDTVPREIFDGAEELLSVLFAADFAVRCFASPSLGALELIDLASFLPLFLESNLSFLRLVRVLRLQRLLSDVQTFGRFRAALGLPPSETTETSLELARVLLSLFTLLFVASGLIYTAEHEVNDSINDFFTALYFGLTTLTTVGFGDIVPVTPNGRLVVSFSILVGIAVIPLQLTTLAESLLAPPIEDARTPRPSIQARAGRPPPCRVCGAPDHNKDANFCFSCGAPLLKPVS</sequence>
<evidence type="ECO:0000256" key="5">
    <source>
        <dbReference type="ARBA" id="ARBA00023065"/>
    </source>
</evidence>
<accession>A0AAD7UP61</accession>
<dbReference type="EMBL" id="JAQMWT010000008">
    <property type="protein sequence ID" value="KAJ8614305.1"/>
    <property type="molecule type" value="Genomic_DNA"/>
</dbReference>
<evidence type="ECO:0000256" key="3">
    <source>
        <dbReference type="ARBA" id="ARBA00022692"/>
    </source>
</evidence>
<keyword evidence="2" id="KW-0813">Transport</keyword>
<dbReference type="PANTHER" id="PTHR11537:SF254">
    <property type="entry name" value="POTASSIUM VOLTAGE-GATED CHANNEL PROTEIN SHAB"/>
    <property type="match status" value="1"/>
</dbReference>
<organism evidence="10 11">
    <name type="scientific">Chrysophaeum taylorii</name>
    <dbReference type="NCBI Taxonomy" id="2483200"/>
    <lineage>
        <taxon>Eukaryota</taxon>
        <taxon>Sar</taxon>
        <taxon>Stramenopiles</taxon>
        <taxon>Ochrophyta</taxon>
        <taxon>Pelagophyceae</taxon>
        <taxon>Pelagomonadales</taxon>
        <taxon>Pelagomonadaceae</taxon>
        <taxon>Chrysophaeum</taxon>
    </lineage>
</organism>
<comment type="caution">
    <text evidence="10">The sequence shown here is derived from an EMBL/GenBank/DDBJ whole genome shotgun (WGS) entry which is preliminary data.</text>
</comment>
<name>A0AAD7UP61_9STRA</name>
<evidence type="ECO:0000256" key="2">
    <source>
        <dbReference type="ARBA" id="ARBA00022448"/>
    </source>
</evidence>
<dbReference type="GO" id="GO:0001508">
    <property type="term" value="P:action potential"/>
    <property type="evidence" value="ECO:0007669"/>
    <property type="project" value="TreeGrafter"/>
</dbReference>
<dbReference type="PROSITE" id="PS51257">
    <property type="entry name" value="PROKAR_LIPOPROTEIN"/>
    <property type="match status" value="1"/>
</dbReference>
<proteinExistence type="predicted"/>
<feature type="transmembrane region" description="Helical" evidence="8">
    <location>
        <begin position="167"/>
        <end position="188"/>
    </location>
</feature>
<gene>
    <name evidence="10" type="ORF">CTAYLR_010133</name>
</gene>
<evidence type="ECO:0000256" key="8">
    <source>
        <dbReference type="SAM" id="Phobius"/>
    </source>
</evidence>
<keyword evidence="7" id="KW-0407">Ion channel</keyword>
<keyword evidence="6 8" id="KW-0472">Membrane</keyword>
<keyword evidence="3 8" id="KW-0812">Transmembrane</keyword>
<protein>
    <recommendedName>
        <fullName evidence="9">Potassium channel domain-containing protein</fullName>
    </recommendedName>
</protein>
<comment type="subcellular location">
    <subcellularLocation>
        <location evidence="1">Membrane</location>
        <topology evidence="1">Multi-pass membrane protein</topology>
    </subcellularLocation>
</comment>
<evidence type="ECO:0000313" key="10">
    <source>
        <dbReference type="EMBL" id="KAJ8614305.1"/>
    </source>
</evidence>
<feature type="domain" description="Potassium channel" evidence="9">
    <location>
        <begin position="144"/>
        <end position="219"/>
    </location>
</feature>
<evidence type="ECO:0000256" key="1">
    <source>
        <dbReference type="ARBA" id="ARBA00004141"/>
    </source>
</evidence>
<feature type="transmembrane region" description="Helical" evidence="8">
    <location>
        <begin position="135"/>
        <end position="155"/>
    </location>
</feature>
<evidence type="ECO:0000313" key="11">
    <source>
        <dbReference type="Proteomes" id="UP001230188"/>
    </source>
</evidence>
<feature type="transmembrane region" description="Helical" evidence="8">
    <location>
        <begin position="195"/>
        <end position="212"/>
    </location>
</feature>
<dbReference type="Proteomes" id="UP001230188">
    <property type="component" value="Unassembled WGS sequence"/>
</dbReference>
<evidence type="ECO:0000256" key="7">
    <source>
        <dbReference type="ARBA" id="ARBA00023303"/>
    </source>
</evidence>
<dbReference type="AlphaFoldDB" id="A0AAD7UP61"/>
<dbReference type="Gene3D" id="1.10.287.70">
    <property type="match status" value="1"/>
</dbReference>
<evidence type="ECO:0000256" key="4">
    <source>
        <dbReference type="ARBA" id="ARBA00022989"/>
    </source>
</evidence>
<dbReference type="GO" id="GO:0008076">
    <property type="term" value="C:voltage-gated potassium channel complex"/>
    <property type="evidence" value="ECO:0007669"/>
    <property type="project" value="InterPro"/>
</dbReference>
<dbReference type="Pfam" id="PF07885">
    <property type="entry name" value="Ion_trans_2"/>
    <property type="match status" value="1"/>
</dbReference>
<keyword evidence="4 8" id="KW-1133">Transmembrane helix</keyword>
<reference evidence="10" key="1">
    <citation type="submission" date="2023-01" db="EMBL/GenBank/DDBJ databases">
        <title>Metagenome sequencing of chrysophaentin producing Chrysophaeum taylorii.</title>
        <authorList>
            <person name="Davison J."/>
            <person name="Bewley C."/>
        </authorList>
    </citation>
    <scope>NUCLEOTIDE SEQUENCE</scope>
    <source>
        <strain evidence="10">NIES-1699</strain>
    </source>
</reference>
<evidence type="ECO:0000259" key="9">
    <source>
        <dbReference type="Pfam" id="PF07885"/>
    </source>
</evidence>
<dbReference type="InterPro" id="IPR028325">
    <property type="entry name" value="VG_K_chnl"/>
</dbReference>
<keyword evidence="11" id="KW-1185">Reference proteome</keyword>
<dbReference type="PANTHER" id="PTHR11537">
    <property type="entry name" value="VOLTAGE-GATED POTASSIUM CHANNEL"/>
    <property type="match status" value="1"/>
</dbReference>
<dbReference type="InterPro" id="IPR013099">
    <property type="entry name" value="K_chnl_dom"/>
</dbReference>
<dbReference type="PRINTS" id="PR00169">
    <property type="entry name" value="KCHANNEL"/>
</dbReference>
<keyword evidence="5" id="KW-0406">Ion transport</keyword>
<evidence type="ECO:0000256" key="6">
    <source>
        <dbReference type="ARBA" id="ARBA00023136"/>
    </source>
</evidence>
<dbReference type="SUPFAM" id="SSF81324">
    <property type="entry name" value="Voltage-gated potassium channels"/>
    <property type="match status" value="1"/>
</dbReference>
<dbReference type="GO" id="GO:0005249">
    <property type="term" value="F:voltage-gated potassium channel activity"/>
    <property type="evidence" value="ECO:0007669"/>
    <property type="project" value="InterPro"/>
</dbReference>